<accession>A0A8J7SK38</accession>
<proteinExistence type="predicted"/>
<dbReference type="Proteomes" id="UP000672602">
    <property type="component" value="Unassembled WGS sequence"/>
</dbReference>
<evidence type="ECO:0000313" key="3">
    <source>
        <dbReference type="Proteomes" id="UP000672602"/>
    </source>
</evidence>
<dbReference type="RefSeq" id="WP_210682756.1">
    <property type="nucleotide sequence ID" value="NZ_JAGMWN010000006.1"/>
</dbReference>
<organism evidence="2 3">
    <name type="scientific">Marivibrio halodurans</name>
    <dbReference type="NCBI Taxonomy" id="2039722"/>
    <lineage>
        <taxon>Bacteria</taxon>
        <taxon>Pseudomonadati</taxon>
        <taxon>Pseudomonadota</taxon>
        <taxon>Alphaproteobacteria</taxon>
        <taxon>Rhodospirillales</taxon>
        <taxon>Rhodospirillaceae</taxon>
        <taxon>Marivibrio</taxon>
    </lineage>
</organism>
<comment type="caution">
    <text evidence="2">The sequence shown here is derived from an EMBL/GenBank/DDBJ whole genome shotgun (WGS) entry which is preliminary data.</text>
</comment>
<keyword evidence="3" id="KW-1185">Reference proteome</keyword>
<keyword evidence="1" id="KW-0472">Membrane</keyword>
<keyword evidence="1" id="KW-0812">Transmembrane</keyword>
<evidence type="ECO:0000256" key="1">
    <source>
        <dbReference type="SAM" id="Phobius"/>
    </source>
</evidence>
<protein>
    <submittedName>
        <fullName evidence="2">Uncharacterized protein</fullName>
    </submittedName>
</protein>
<evidence type="ECO:0000313" key="2">
    <source>
        <dbReference type="EMBL" id="MBP5858188.1"/>
    </source>
</evidence>
<dbReference type="AlphaFoldDB" id="A0A8J7SK38"/>
<sequence>MREPIDYSDKINDLRLDYIKTANADIESRINGTTGSLSVIVASITFLVLGAIQLFFDGIGHFGLSPGLEDGDIVGYLALLGENSRITRFSWLMLMGFNTSVFCALLFSIFAVVKIAAAMAAASDARRGNSRKGYFFYAEPLSTFDAQVEKRLVEARTQLPAHLQTAEALPGTLHELRMEITIGTYDQLYRARLDFLLRVRKEIRGAVRCTVYGFGALLTGVSSIMLNGYFGFEHPSLSSVIWYSLFAVVPILVATTMVGERG</sequence>
<feature type="transmembrane region" description="Helical" evidence="1">
    <location>
        <begin position="89"/>
        <end position="122"/>
    </location>
</feature>
<dbReference type="EMBL" id="JAGMWN010000006">
    <property type="protein sequence ID" value="MBP5858188.1"/>
    <property type="molecule type" value="Genomic_DNA"/>
</dbReference>
<gene>
    <name evidence="2" type="ORF">KAJ83_14305</name>
</gene>
<name>A0A8J7SK38_9PROT</name>
<feature type="transmembrane region" description="Helical" evidence="1">
    <location>
        <begin position="241"/>
        <end position="259"/>
    </location>
</feature>
<feature type="transmembrane region" description="Helical" evidence="1">
    <location>
        <begin position="37"/>
        <end position="56"/>
    </location>
</feature>
<feature type="transmembrane region" description="Helical" evidence="1">
    <location>
        <begin position="209"/>
        <end position="229"/>
    </location>
</feature>
<keyword evidence="1" id="KW-1133">Transmembrane helix</keyword>
<reference evidence="2" key="1">
    <citation type="submission" date="2021-04" db="EMBL/GenBank/DDBJ databases">
        <authorList>
            <person name="Zhang D.-C."/>
        </authorList>
    </citation>
    <scope>NUCLEOTIDE SEQUENCE</scope>
    <source>
        <strain evidence="2">CGMCC 1.15697</strain>
    </source>
</reference>